<evidence type="ECO:0000313" key="2">
    <source>
        <dbReference type="Proteomes" id="UP000054565"/>
    </source>
</evidence>
<accession>A0A0J6YMR6</accession>
<organism evidence="1 2">
    <name type="scientific">Coccidioides immitis RMSCC 2394</name>
    <dbReference type="NCBI Taxonomy" id="404692"/>
    <lineage>
        <taxon>Eukaryota</taxon>
        <taxon>Fungi</taxon>
        <taxon>Dikarya</taxon>
        <taxon>Ascomycota</taxon>
        <taxon>Pezizomycotina</taxon>
        <taxon>Eurotiomycetes</taxon>
        <taxon>Eurotiomycetidae</taxon>
        <taxon>Onygenales</taxon>
        <taxon>Onygenaceae</taxon>
        <taxon>Coccidioides</taxon>
    </lineage>
</organism>
<proteinExistence type="predicted"/>
<dbReference type="EMBL" id="DS028100">
    <property type="protein sequence ID" value="KMP09971.1"/>
    <property type="molecule type" value="Genomic_DNA"/>
</dbReference>
<dbReference type="AlphaFoldDB" id="A0A0J6YMR6"/>
<name>A0A0J6YMR6_COCIT</name>
<dbReference type="Proteomes" id="UP000054565">
    <property type="component" value="Unassembled WGS sequence"/>
</dbReference>
<evidence type="ECO:0000313" key="1">
    <source>
        <dbReference type="EMBL" id="KMP09971.1"/>
    </source>
</evidence>
<gene>
    <name evidence="1" type="ORF">CIRG_09204</name>
</gene>
<reference evidence="2" key="1">
    <citation type="journal article" date="2010" name="Genome Res.">
        <title>Population genomic sequencing of Coccidioides fungi reveals recent hybridization and transposon control.</title>
        <authorList>
            <person name="Neafsey D.E."/>
            <person name="Barker B.M."/>
            <person name="Sharpton T.J."/>
            <person name="Stajich J.E."/>
            <person name="Park D.J."/>
            <person name="Whiston E."/>
            <person name="Hung C.-Y."/>
            <person name="McMahan C."/>
            <person name="White J."/>
            <person name="Sykes S."/>
            <person name="Heiman D."/>
            <person name="Young S."/>
            <person name="Zeng Q."/>
            <person name="Abouelleil A."/>
            <person name="Aftuck L."/>
            <person name="Bessette D."/>
            <person name="Brown A."/>
            <person name="FitzGerald M."/>
            <person name="Lui A."/>
            <person name="Macdonald J.P."/>
            <person name="Priest M."/>
            <person name="Orbach M.J."/>
            <person name="Galgiani J.N."/>
            <person name="Kirkland T.N."/>
            <person name="Cole G.T."/>
            <person name="Birren B.W."/>
            <person name="Henn M.R."/>
            <person name="Taylor J.W."/>
            <person name="Rounsley S.D."/>
        </authorList>
    </citation>
    <scope>NUCLEOTIDE SEQUENCE [LARGE SCALE GENOMIC DNA]</scope>
    <source>
        <strain evidence="2">RMSCC 2394</strain>
    </source>
</reference>
<protein>
    <submittedName>
        <fullName evidence="1">Uncharacterized protein</fullName>
    </submittedName>
</protein>
<sequence>MVDSVFAEAARLPRTWGLFGRNHDQFVTACAGHQMATTQNEFVPNETKRRDMKLTARGNVATHFTETEKKAIRSQSPSAATGPLC</sequence>